<dbReference type="PROSITE" id="PS50943">
    <property type="entry name" value="HTH_CROC1"/>
    <property type="match status" value="1"/>
</dbReference>
<dbReference type="SMART" id="SM00530">
    <property type="entry name" value="HTH_XRE"/>
    <property type="match status" value="1"/>
</dbReference>
<sequence>MDTNNSSVSWIDRRPVPGALATSPPLWRAGAPQGCGVGPAPGTATERRSREHRGGSTDHGFRSGYARSRISCRGNRFRGKSCGEIGTTIGGRWAMYMTTGEVIRRIRKSVGMTQTELGALINFSQPAVSGLERGGPASHDVRVLRLVARALGVPLAILVVESDREADVDRRNFFRAGASVSAGAAMMSISAPANAASASASAGKVGASDVEAIIDSVNQIHELDLVVGGDRLCRVAANQVRYVEQLLDHGSYTEEVGRALTSAAAEMMTAAGWVHYDAGRPDDARRYYADAANAANAAGDGIAAAHALGNASCLMASRPGDDARGNPLAVQYAQAGARASLRDGGPRLRALLAIREAEAHGVRGDKSAMTAAISRAHRAYESTRGHDPDWVYLPEAEFVGGIGWAQMRLGEHSQATSNLQAAIESSAAWPRERAAWQVHLAENFATSGDAARSCALLADNYETIAGLASTRLHQRIDAIANTVRSHARVPEVREFLARRAAQV</sequence>
<accession>A0ABV2XHL4</accession>
<protein>
    <submittedName>
        <fullName evidence="3">Helix-turn-helix transcriptional regulator</fullName>
    </submittedName>
</protein>
<dbReference type="InterPro" id="IPR011990">
    <property type="entry name" value="TPR-like_helical_dom_sf"/>
</dbReference>
<evidence type="ECO:0000259" key="2">
    <source>
        <dbReference type="PROSITE" id="PS50943"/>
    </source>
</evidence>
<dbReference type="RefSeq" id="WP_357993009.1">
    <property type="nucleotide sequence ID" value="NZ_JBEYBR010000084.1"/>
</dbReference>
<evidence type="ECO:0000313" key="3">
    <source>
        <dbReference type="EMBL" id="MEU2125386.1"/>
    </source>
</evidence>
<dbReference type="SUPFAM" id="SSF48452">
    <property type="entry name" value="TPR-like"/>
    <property type="match status" value="1"/>
</dbReference>
<dbReference type="Pfam" id="PF01381">
    <property type="entry name" value="HTH_3"/>
    <property type="match status" value="1"/>
</dbReference>
<keyword evidence="4" id="KW-1185">Reference proteome</keyword>
<feature type="domain" description="HTH cro/C1-type" evidence="2">
    <location>
        <begin position="103"/>
        <end position="158"/>
    </location>
</feature>
<dbReference type="EMBL" id="JBEYBR010000084">
    <property type="protein sequence ID" value="MEU2125386.1"/>
    <property type="molecule type" value="Genomic_DNA"/>
</dbReference>
<feature type="region of interest" description="Disordered" evidence="1">
    <location>
        <begin position="21"/>
        <end position="62"/>
    </location>
</feature>
<evidence type="ECO:0000256" key="1">
    <source>
        <dbReference type="SAM" id="MobiDB-lite"/>
    </source>
</evidence>
<organism evidence="3 4">
    <name type="scientific">Nocardia niwae</name>
    <dbReference type="NCBI Taxonomy" id="626084"/>
    <lineage>
        <taxon>Bacteria</taxon>
        <taxon>Bacillati</taxon>
        <taxon>Actinomycetota</taxon>
        <taxon>Actinomycetes</taxon>
        <taxon>Mycobacteriales</taxon>
        <taxon>Nocardiaceae</taxon>
        <taxon>Nocardia</taxon>
    </lineage>
</organism>
<dbReference type="InterPro" id="IPR010982">
    <property type="entry name" value="Lambda_DNA-bd_dom_sf"/>
</dbReference>
<feature type="compositionally biased region" description="Basic and acidic residues" evidence="1">
    <location>
        <begin position="45"/>
        <end position="61"/>
    </location>
</feature>
<dbReference type="Gene3D" id="1.10.260.40">
    <property type="entry name" value="lambda repressor-like DNA-binding domains"/>
    <property type="match status" value="1"/>
</dbReference>
<dbReference type="InterPro" id="IPR001387">
    <property type="entry name" value="Cro/C1-type_HTH"/>
</dbReference>
<reference evidence="3 4" key="1">
    <citation type="submission" date="2024-06" db="EMBL/GenBank/DDBJ databases">
        <title>The Natural Products Discovery Center: Release of the First 8490 Sequenced Strains for Exploring Actinobacteria Biosynthetic Diversity.</title>
        <authorList>
            <person name="Kalkreuter E."/>
            <person name="Kautsar S.A."/>
            <person name="Yang D."/>
            <person name="Bader C.D."/>
            <person name="Teijaro C.N."/>
            <person name="Fluegel L."/>
            <person name="Davis C.M."/>
            <person name="Simpson J.R."/>
            <person name="Lauterbach L."/>
            <person name="Steele A.D."/>
            <person name="Gui C."/>
            <person name="Meng S."/>
            <person name="Li G."/>
            <person name="Viehrig K."/>
            <person name="Ye F."/>
            <person name="Su P."/>
            <person name="Kiefer A.F."/>
            <person name="Nichols A."/>
            <person name="Cepeda A.J."/>
            <person name="Yan W."/>
            <person name="Fan B."/>
            <person name="Jiang Y."/>
            <person name="Adhikari A."/>
            <person name="Zheng C.-J."/>
            <person name="Schuster L."/>
            <person name="Cowan T.M."/>
            <person name="Smanski M.J."/>
            <person name="Chevrette M.G."/>
            <person name="De Carvalho L.P.S."/>
            <person name="Shen B."/>
        </authorList>
    </citation>
    <scope>NUCLEOTIDE SEQUENCE [LARGE SCALE GENOMIC DNA]</scope>
    <source>
        <strain evidence="3 4">NPDC019434</strain>
    </source>
</reference>
<name>A0ABV2XHL4_9NOCA</name>
<comment type="caution">
    <text evidence="3">The sequence shown here is derived from an EMBL/GenBank/DDBJ whole genome shotgun (WGS) entry which is preliminary data.</text>
</comment>
<gene>
    <name evidence="3" type="ORF">ABZ507_26580</name>
</gene>
<dbReference type="SUPFAM" id="SSF47413">
    <property type="entry name" value="lambda repressor-like DNA-binding domains"/>
    <property type="match status" value="1"/>
</dbReference>
<evidence type="ECO:0000313" key="4">
    <source>
        <dbReference type="Proteomes" id="UP001550535"/>
    </source>
</evidence>
<proteinExistence type="predicted"/>
<dbReference type="CDD" id="cd00093">
    <property type="entry name" value="HTH_XRE"/>
    <property type="match status" value="1"/>
</dbReference>
<dbReference type="Proteomes" id="UP001550535">
    <property type="component" value="Unassembled WGS sequence"/>
</dbReference>